<name>A0ABN7X3W3_GIGMA</name>
<feature type="non-terminal residue" evidence="1">
    <location>
        <position position="1"/>
    </location>
</feature>
<evidence type="ECO:0000313" key="1">
    <source>
        <dbReference type="EMBL" id="CAG8847486.1"/>
    </source>
</evidence>
<organism evidence="1 2">
    <name type="scientific">Gigaspora margarita</name>
    <dbReference type="NCBI Taxonomy" id="4874"/>
    <lineage>
        <taxon>Eukaryota</taxon>
        <taxon>Fungi</taxon>
        <taxon>Fungi incertae sedis</taxon>
        <taxon>Mucoromycota</taxon>
        <taxon>Glomeromycotina</taxon>
        <taxon>Glomeromycetes</taxon>
        <taxon>Diversisporales</taxon>
        <taxon>Gigasporaceae</taxon>
        <taxon>Gigaspora</taxon>
    </lineage>
</organism>
<protein>
    <submittedName>
        <fullName evidence="1">7616_t:CDS:1</fullName>
    </submittedName>
</protein>
<reference evidence="1 2" key="1">
    <citation type="submission" date="2021-06" db="EMBL/GenBank/DDBJ databases">
        <authorList>
            <person name="Kallberg Y."/>
            <person name="Tangrot J."/>
            <person name="Rosling A."/>
        </authorList>
    </citation>
    <scope>NUCLEOTIDE SEQUENCE [LARGE SCALE GENOMIC DNA]</scope>
    <source>
        <strain evidence="1 2">120-4 pot B 10/14</strain>
    </source>
</reference>
<dbReference type="Proteomes" id="UP000789901">
    <property type="component" value="Unassembled WGS sequence"/>
</dbReference>
<gene>
    <name evidence="1" type="ORF">GMARGA_LOCUS38693</name>
</gene>
<sequence>IDSAMYKAIYSPIYETTDSTMYKASNKMINKNYQSDTSHDLIFDTDSSDTESDSSFNVTLDQTFHTWDDAKNFLNRYELEKRFSIRRKHTKNQIVNNN</sequence>
<accession>A0ABN7X3W3</accession>
<comment type="caution">
    <text evidence="1">The sequence shown here is derived from an EMBL/GenBank/DDBJ whole genome shotgun (WGS) entry which is preliminary data.</text>
</comment>
<dbReference type="EMBL" id="CAJVQB010087866">
    <property type="protein sequence ID" value="CAG8847486.1"/>
    <property type="molecule type" value="Genomic_DNA"/>
</dbReference>
<evidence type="ECO:0000313" key="2">
    <source>
        <dbReference type="Proteomes" id="UP000789901"/>
    </source>
</evidence>
<keyword evidence="2" id="KW-1185">Reference proteome</keyword>
<proteinExistence type="predicted"/>